<dbReference type="GO" id="GO:0005524">
    <property type="term" value="F:ATP binding"/>
    <property type="evidence" value="ECO:0007669"/>
    <property type="project" value="TreeGrafter"/>
</dbReference>
<dbReference type="InterPro" id="IPR011006">
    <property type="entry name" value="CheY-like_superfamily"/>
</dbReference>
<dbReference type="EMBL" id="PZJJ01000009">
    <property type="protein sequence ID" value="PTL39148.1"/>
    <property type="molecule type" value="Genomic_DNA"/>
</dbReference>
<gene>
    <name evidence="2" type="ORF">C6Y45_07065</name>
</gene>
<sequence>MTFQWLFYSDTNAKVELLEESLQKRNYELTRLTYLERLFDYVKRESDVTLIIRASTVYNAYQLCEELSVKYPHIYIVLMIPDNMENARKAMQAGASNIIRFSADKEDIRSMIIHAEKYMQHRRQQADVTHMAAPILDQRVISVCSTKGGTGRSSTTVNLAAALTKEGRRTAVLDADIQFGDAAMYMDLRPRRTIYEWIKEGDNRTELDIDGFLTKHEEGVSLMPAPSRPEFFELVTAADIQLAIQELKKIYQVIIIDTSAAISEVQLQCLNDSDEILLLTEGSLPAVRNTKLYLDTLETMQLKEKVRLIHNREKKKGGMDPNKIAALAGQDIYFSLPDQQPLVEAAIEEGKPYVYAHPKKPLSKQMAGLARKLLTGTEKAAKKPKKKLLSKAQ</sequence>
<accession>A0A2T4U6X3</accession>
<dbReference type="InterPro" id="IPR027417">
    <property type="entry name" value="P-loop_NTPase"/>
</dbReference>
<keyword evidence="3" id="KW-1185">Reference proteome</keyword>
<dbReference type="GO" id="GO:0051782">
    <property type="term" value="P:negative regulation of cell division"/>
    <property type="evidence" value="ECO:0007669"/>
    <property type="project" value="TreeGrafter"/>
</dbReference>
<dbReference type="InterPro" id="IPR050625">
    <property type="entry name" value="ParA/MinD_ATPase"/>
</dbReference>
<dbReference type="RefSeq" id="WP_107584535.1">
    <property type="nucleotide sequence ID" value="NZ_PZJJ01000009.1"/>
</dbReference>
<dbReference type="Pfam" id="PF13614">
    <property type="entry name" value="AAA_31"/>
    <property type="match status" value="1"/>
</dbReference>
<evidence type="ECO:0000313" key="3">
    <source>
        <dbReference type="Proteomes" id="UP000240509"/>
    </source>
</evidence>
<evidence type="ECO:0000313" key="2">
    <source>
        <dbReference type="EMBL" id="PTL39148.1"/>
    </source>
</evidence>
<comment type="caution">
    <text evidence="2">The sequence shown here is derived from an EMBL/GenBank/DDBJ whole genome shotgun (WGS) entry which is preliminary data.</text>
</comment>
<organism evidence="2 3">
    <name type="scientific">Alkalicoccus saliphilus</name>
    <dbReference type="NCBI Taxonomy" id="200989"/>
    <lineage>
        <taxon>Bacteria</taxon>
        <taxon>Bacillati</taxon>
        <taxon>Bacillota</taxon>
        <taxon>Bacilli</taxon>
        <taxon>Bacillales</taxon>
        <taxon>Bacillaceae</taxon>
        <taxon>Alkalicoccus</taxon>
    </lineage>
</organism>
<dbReference type="PANTHER" id="PTHR43384">
    <property type="entry name" value="SEPTUM SITE-DETERMINING PROTEIN MIND HOMOLOG, CHLOROPLASTIC-RELATED"/>
    <property type="match status" value="1"/>
</dbReference>
<feature type="domain" description="AAA" evidence="1">
    <location>
        <begin position="139"/>
        <end position="304"/>
    </location>
</feature>
<dbReference type="GO" id="GO:0016887">
    <property type="term" value="F:ATP hydrolysis activity"/>
    <property type="evidence" value="ECO:0007669"/>
    <property type="project" value="TreeGrafter"/>
</dbReference>
<dbReference type="SUPFAM" id="SSF52172">
    <property type="entry name" value="CheY-like"/>
    <property type="match status" value="1"/>
</dbReference>
<dbReference type="OrthoDB" id="9794577at2"/>
<dbReference type="Proteomes" id="UP000240509">
    <property type="component" value="Unassembled WGS sequence"/>
</dbReference>
<dbReference type="Gene3D" id="3.40.50.300">
    <property type="entry name" value="P-loop containing nucleotide triphosphate hydrolases"/>
    <property type="match status" value="1"/>
</dbReference>
<reference evidence="2 3" key="1">
    <citation type="submission" date="2018-03" db="EMBL/GenBank/DDBJ databases">
        <title>Alkalicoccus saliphilus sp. nov., isolated from a mineral pool.</title>
        <authorList>
            <person name="Zhao B."/>
        </authorList>
    </citation>
    <scope>NUCLEOTIDE SEQUENCE [LARGE SCALE GENOMIC DNA]</scope>
    <source>
        <strain evidence="2 3">6AG</strain>
    </source>
</reference>
<proteinExistence type="predicted"/>
<dbReference type="GO" id="GO:0009898">
    <property type="term" value="C:cytoplasmic side of plasma membrane"/>
    <property type="evidence" value="ECO:0007669"/>
    <property type="project" value="TreeGrafter"/>
</dbReference>
<dbReference type="AlphaFoldDB" id="A0A2T4U6X3"/>
<protein>
    <recommendedName>
        <fullName evidence="1">AAA domain-containing protein</fullName>
    </recommendedName>
</protein>
<dbReference type="Gene3D" id="3.40.50.2300">
    <property type="match status" value="1"/>
</dbReference>
<dbReference type="PANTHER" id="PTHR43384:SF13">
    <property type="entry name" value="SLR0110 PROTEIN"/>
    <property type="match status" value="1"/>
</dbReference>
<evidence type="ECO:0000259" key="1">
    <source>
        <dbReference type="Pfam" id="PF13614"/>
    </source>
</evidence>
<dbReference type="InterPro" id="IPR025669">
    <property type="entry name" value="AAA_dom"/>
</dbReference>
<dbReference type="SUPFAM" id="SSF52540">
    <property type="entry name" value="P-loop containing nucleoside triphosphate hydrolases"/>
    <property type="match status" value="1"/>
</dbReference>
<name>A0A2T4U6X3_9BACI</name>
<dbReference type="GO" id="GO:0005829">
    <property type="term" value="C:cytosol"/>
    <property type="evidence" value="ECO:0007669"/>
    <property type="project" value="TreeGrafter"/>
</dbReference>